<feature type="region of interest" description="Disordered" evidence="1">
    <location>
        <begin position="334"/>
        <end position="530"/>
    </location>
</feature>
<feature type="region of interest" description="Disordered" evidence="1">
    <location>
        <begin position="611"/>
        <end position="635"/>
    </location>
</feature>
<dbReference type="PRINTS" id="PR00929">
    <property type="entry name" value="ATHOOK"/>
</dbReference>
<evidence type="ECO:0000313" key="3">
    <source>
        <dbReference type="Proteomes" id="UP000279259"/>
    </source>
</evidence>
<dbReference type="OrthoDB" id="2594942at2759"/>
<dbReference type="EMBL" id="RSCD01000029">
    <property type="protein sequence ID" value="RSH81567.1"/>
    <property type="molecule type" value="Genomic_DNA"/>
</dbReference>
<feature type="region of interest" description="Disordered" evidence="1">
    <location>
        <begin position="247"/>
        <end position="295"/>
    </location>
</feature>
<organism evidence="2 3">
    <name type="scientific">Saitozyma podzolica</name>
    <dbReference type="NCBI Taxonomy" id="1890683"/>
    <lineage>
        <taxon>Eukaryota</taxon>
        <taxon>Fungi</taxon>
        <taxon>Dikarya</taxon>
        <taxon>Basidiomycota</taxon>
        <taxon>Agaricomycotina</taxon>
        <taxon>Tremellomycetes</taxon>
        <taxon>Tremellales</taxon>
        <taxon>Trimorphomycetaceae</taxon>
        <taxon>Saitozyma</taxon>
    </lineage>
</organism>
<dbReference type="Proteomes" id="UP000279259">
    <property type="component" value="Unassembled WGS sequence"/>
</dbReference>
<reference evidence="2 3" key="1">
    <citation type="submission" date="2018-11" db="EMBL/GenBank/DDBJ databases">
        <title>Genome sequence of Saitozyma podzolica DSM 27192.</title>
        <authorList>
            <person name="Aliyu H."/>
            <person name="Gorte O."/>
            <person name="Ochsenreither K."/>
        </authorList>
    </citation>
    <scope>NUCLEOTIDE SEQUENCE [LARGE SCALE GENOMIC DNA]</scope>
    <source>
        <strain evidence="2 3">DSM 27192</strain>
    </source>
</reference>
<feature type="compositionally biased region" description="Acidic residues" evidence="1">
    <location>
        <begin position="567"/>
        <end position="587"/>
    </location>
</feature>
<protein>
    <submittedName>
        <fullName evidence="2">Uncharacterized protein</fullName>
    </submittedName>
</protein>
<dbReference type="InterPro" id="IPR017956">
    <property type="entry name" value="AT_hook_DNA-bd_motif"/>
</dbReference>
<accession>A0A427XRW0</accession>
<proteinExistence type="predicted"/>
<evidence type="ECO:0000256" key="1">
    <source>
        <dbReference type="SAM" id="MobiDB-lite"/>
    </source>
</evidence>
<comment type="caution">
    <text evidence="2">The sequence shown here is derived from an EMBL/GenBank/DDBJ whole genome shotgun (WGS) entry which is preliminary data.</text>
</comment>
<dbReference type="GO" id="GO:0003677">
    <property type="term" value="F:DNA binding"/>
    <property type="evidence" value="ECO:0007669"/>
    <property type="project" value="InterPro"/>
</dbReference>
<gene>
    <name evidence="2" type="ORF">EHS25_006189</name>
</gene>
<feature type="region of interest" description="Disordered" evidence="1">
    <location>
        <begin position="564"/>
        <end position="596"/>
    </location>
</feature>
<dbReference type="SMART" id="SM00384">
    <property type="entry name" value="AT_hook"/>
    <property type="match status" value="3"/>
</dbReference>
<sequence>MPEAPSALPPPAVFTHEEYLHAICLPPLATFLATLSSSEHIRRLNDILEKFRTPSSYHRVDVREVQSSELPPGSPARGVGVGVEEEWQRRERGEPAVLPPEMTREAYAAIGAALAADIGEEHRSLEASQTGEMGLGDMPAQSEAGPSTWNNTQQNATHLDAIPLGSTAHQPDHSAPPIRPVKLASKEDETVSVAPIHHLPPSGPKRRVRELRLDLRTLDAAALLALETWRRQELGLAKLVMEVPNSIWYKDPTPPGSAEPPRRKPGRPRKRRTTSEIEIEASSTSSPSQQRGVETEMEVRIALEADAPIGGGNEGDALPDGTVMEALHRLAQEQGLAEPEVDSHDDIRAMSVDRSASPDVILDDAFNEKDDEDPDFVPAANIPGRRHSAAMSDSDSEEESRPRRRGRPPKEVVPGDGGEPRRRGRPPKSAGKPMVYETLHEAQAARRAKLGFGPLSNIAPHQASTTPNPVIDATADGSMSASPEARRNSTSLHKPRQSTEGRKRQGAELSSAAGKQPVKRMRMEVEVELHPRPVKSKRRLSRHGGGANGRKTVTFVDETMKINNMDPEGESELDSDIGEMGGMDDDGGESRRVEGSDDEWDFLRGSTAPVSDVRLHSGSSTAKRKRTASVNQPAPTGQTLLPYKLDTWTAWPSVPSAAEYSFLQIQTSGESTNRDVSDFSRPIPSGRATLTYWWHDGGFKRISAHLSVLDHNYNDTGLMLRLQLSDIDPSPTQTGVTQNIVIPYSMRSFGDDPNKNYYGAHSLYPSVNDRSCTKLWAMMLPEEGEDTYHKARTRGPAYQVWPLNCGFSPPLTEANEATRPDHPGQSTAPPAGPPAMRSFPLMVNGTTRPGSEYGSASYTTSSASSRHDRLRLPYDFYAWFRSTKVEPSGFLHGSVLFQGQLAREQHYIGRGISVSRYSPLTSPIHSIHSSHRDRKPKAQLARTIELKNILYLAMSETGQPPQTSETQTTSSTSTSIITRWAAAIPGDAYSDGSIRLGFMSFPTDSKTWTALLAPTELAGLPEPFHLQIHTDLDLDPATPSDLPDNFRAIPEGPARMSVCSASRGQAHFSCDLKVSSRVERELGTDLKLDLSNVQCSIPEMNQPRTFDLHIPAGMRSFKSEPLGSAGHAFRWPMLDHNGAPTSTMGTTIALIPSSWEAGFYLGTVLDSISNQGPAPPLSGNQDH</sequence>
<feature type="compositionally biased region" description="Basic residues" evidence="1">
    <location>
        <begin position="263"/>
        <end position="272"/>
    </location>
</feature>
<feature type="region of interest" description="Disordered" evidence="1">
    <location>
        <begin position="811"/>
        <end position="836"/>
    </location>
</feature>
<keyword evidence="3" id="KW-1185">Reference proteome</keyword>
<feature type="region of interest" description="Disordered" evidence="1">
    <location>
        <begin position="62"/>
        <end position="93"/>
    </location>
</feature>
<evidence type="ECO:0000313" key="2">
    <source>
        <dbReference type="EMBL" id="RSH81567.1"/>
    </source>
</evidence>
<feature type="compositionally biased region" description="Basic and acidic residues" evidence="1">
    <location>
        <begin position="497"/>
        <end position="506"/>
    </location>
</feature>
<dbReference type="AlphaFoldDB" id="A0A427XRW0"/>
<feature type="compositionally biased region" description="Basic and acidic residues" evidence="1">
    <location>
        <begin position="521"/>
        <end position="530"/>
    </location>
</feature>
<name>A0A427XRW0_9TREE</name>